<evidence type="ECO:0000313" key="2">
    <source>
        <dbReference type="EMBL" id="KFK28133.1"/>
    </source>
</evidence>
<dbReference type="Proteomes" id="UP000029120">
    <property type="component" value="Chromosome 8"/>
</dbReference>
<keyword evidence="3" id="KW-1185">Reference proteome</keyword>
<dbReference type="AlphaFoldDB" id="A0A087GE31"/>
<keyword evidence="1" id="KW-0812">Transmembrane</keyword>
<protein>
    <submittedName>
        <fullName evidence="2">Uncharacterized protein</fullName>
    </submittedName>
</protein>
<name>A0A087GE31_ARAAL</name>
<dbReference type="Gramene" id="KFK28133">
    <property type="protein sequence ID" value="KFK28133"/>
    <property type="gene ID" value="AALP_AA8G476600"/>
</dbReference>
<dbReference type="EMBL" id="CM002876">
    <property type="protein sequence ID" value="KFK28133.1"/>
    <property type="molecule type" value="Genomic_DNA"/>
</dbReference>
<sequence>MCIETSEMWVYLDSLVFTLLYIRMFCTLHLFQR</sequence>
<keyword evidence="1" id="KW-1133">Transmembrane helix</keyword>
<keyword evidence="1" id="KW-0472">Membrane</keyword>
<reference evidence="3" key="1">
    <citation type="journal article" date="2015" name="Nat. Plants">
        <title>Genome expansion of Arabis alpina linked with retrotransposition and reduced symmetric DNA methylation.</title>
        <authorList>
            <person name="Willing E.M."/>
            <person name="Rawat V."/>
            <person name="Mandakova T."/>
            <person name="Maumus F."/>
            <person name="James G.V."/>
            <person name="Nordstroem K.J."/>
            <person name="Becker C."/>
            <person name="Warthmann N."/>
            <person name="Chica C."/>
            <person name="Szarzynska B."/>
            <person name="Zytnicki M."/>
            <person name="Albani M.C."/>
            <person name="Kiefer C."/>
            <person name="Bergonzi S."/>
            <person name="Castaings L."/>
            <person name="Mateos J.L."/>
            <person name="Berns M.C."/>
            <person name="Bujdoso N."/>
            <person name="Piofczyk T."/>
            <person name="de Lorenzo L."/>
            <person name="Barrero-Sicilia C."/>
            <person name="Mateos I."/>
            <person name="Piednoel M."/>
            <person name="Hagmann J."/>
            <person name="Chen-Min-Tao R."/>
            <person name="Iglesias-Fernandez R."/>
            <person name="Schuster S.C."/>
            <person name="Alonso-Blanco C."/>
            <person name="Roudier F."/>
            <person name="Carbonero P."/>
            <person name="Paz-Ares J."/>
            <person name="Davis S.J."/>
            <person name="Pecinka A."/>
            <person name="Quesneville H."/>
            <person name="Colot V."/>
            <person name="Lysak M.A."/>
            <person name="Weigel D."/>
            <person name="Coupland G."/>
            <person name="Schneeberger K."/>
        </authorList>
    </citation>
    <scope>NUCLEOTIDE SEQUENCE [LARGE SCALE GENOMIC DNA]</scope>
    <source>
        <strain evidence="3">cv. Pajares</strain>
    </source>
</reference>
<accession>A0A087GE31</accession>
<gene>
    <name evidence="2" type="ordered locus">AALP_Aa8g476600</name>
</gene>
<feature type="transmembrane region" description="Helical" evidence="1">
    <location>
        <begin position="14"/>
        <end position="31"/>
    </location>
</feature>
<evidence type="ECO:0000313" key="3">
    <source>
        <dbReference type="Proteomes" id="UP000029120"/>
    </source>
</evidence>
<evidence type="ECO:0000256" key="1">
    <source>
        <dbReference type="SAM" id="Phobius"/>
    </source>
</evidence>
<organism evidence="2 3">
    <name type="scientific">Arabis alpina</name>
    <name type="common">Alpine rock-cress</name>
    <dbReference type="NCBI Taxonomy" id="50452"/>
    <lineage>
        <taxon>Eukaryota</taxon>
        <taxon>Viridiplantae</taxon>
        <taxon>Streptophyta</taxon>
        <taxon>Embryophyta</taxon>
        <taxon>Tracheophyta</taxon>
        <taxon>Spermatophyta</taxon>
        <taxon>Magnoliopsida</taxon>
        <taxon>eudicotyledons</taxon>
        <taxon>Gunneridae</taxon>
        <taxon>Pentapetalae</taxon>
        <taxon>rosids</taxon>
        <taxon>malvids</taxon>
        <taxon>Brassicales</taxon>
        <taxon>Brassicaceae</taxon>
        <taxon>Arabideae</taxon>
        <taxon>Arabis</taxon>
    </lineage>
</organism>
<proteinExistence type="predicted"/>